<name>D3RW95_ALLVD</name>
<feature type="compositionally biased region" description="Basic and acidic residues" evidence="1">
    <location>
        <begin position="260"/>
        <end position="270"/>
    </location>
</feature>
<proteinExistence type="predicted"/>
<dbReference type="EMBL" id="CP001897">
    <property type="protein sequence ID" value="ADC64107.1"/>
    <property type="molecule type" value="Genomic_DNA"/>
</dbReference>
<evidence type="ECO:0000256" key="1">
    <source>
        <dbReference type="SAM" id="MobiDB-lite"/>
    </source>
</evidence>
<organism evidence="2 3">
    <name type="scientific">Allochromatium vinosum (strain ATCC 17899 / DSM 180 / NBRC 103801 / NCIMB 10441 / D)</name>
    <name type="common">Chromatium vinosum</name>
    <dbReference type="NCBI Taxonomy" id="572477"/>
    <lineage>
        <taxon>Bacteria</taxon>
        <taxon>Pseudomonadati</taxon>
        <taxon>Pseudomonadota</taxon>
        <taxon>Gammaproteobacteria</taxon>
        <taxon>Chromatiales</taxon>
        <taxon>Chromatiaceae</taxon>
        <taxon>Allochromatium</taxon>
    </lineage>
</organism>
<dbReference type="HOGENOM" id="CLU_935785_0_0_6"/>
<evidence type="ECO:0000313" key="2">
    <source>
        <dbReference type="EMBL" id="ADC64107.1"/>
    </source>
</evidence>
<dbReference type="KEGG" id="alv:Alvin_3211"/>
<reference evidence="2 3" key="1">
    <citation type="journal article" date="2011" name="Stand. Genomic Sci.">
        <title>Complete genome sequence of Allochromatium vinosum DSM 180(T).</title>
        <authorList>
            <person name="Weissgerber T."/>
            <person name="Zigann R."/>
            <person name="Bruce D."/>
            <person name="Chang Y.J."/>
            <person name="Detter J.C."/>
            <person name="Han C."/>
            <person name="Hauser L."/>
            <person name="Jeffries C.D."/>
            <person name="Land M."/>
            <person name="Munk A.C."/>
            <person name="Tapia R."/>
            <person name="Dahl C."/>
        </authorList>
    </citation>
    <scope>NUCLEOTIDE SEQUENCE [LARGE SCALE GENOMIC DNA]</scope>
    <source>
        <strain evidence="3">ATCC 17899 / DSM 180 / NBRC 103801 / NCIMB 10441 / D</strain>
        <plasmid evidence="3">Plasmid pALVIN01</plasmid>
    </source>
</reference>
<sequence length="297" mass="33141">MPVRVGNGNRCGHDLRAPRFFQPPPKHAARPPIIVTHIKRLNEFYDNPDCIPSLAYAHSGRRPPDALIHPPRRMRSERREACCALLGAIAHYCDLPSMTLSVPQPDGKTRLPVRLETLADAAGLGLRRAERAMRDIQSAGLLRTFTRAERMKDGSYRGRAAIRVVPTAVFGLFGQEKRLEYERERISQARIKARETQEPTPTQKARGRLTLGGQIAPRQFTSTSPKLQPAAAVIRPPPGPTAPPSRPAIELPEPALPPRQPDESVAEYHLRLARQRLGRRPPLQNIRPRPSTTQDTS</sequence>
<geneLocation type="plasmid" evidence="2 3">
    <name>pALVIN01</name>
</geneLocation>
<dbReference type="Proteomes" id="UP000001441">
    <property type="component" value="Plasmid pALVIN01"/>
</dbReference>
<keyword evidence="3" id="KW-1185">Reference proteome</keyword>
<dbReference type="AlphaFoldDB" id="D3RW95"/>
<evidence type="ECO:0000313" key="3">
    <source>
        <dbReference type="Proteomes" id="UP000001441"/>
    </source>
</evidence>
<protein>
    <recommendedName>
        <fullName evidence="4">Replication protein RepA</fullName>
    </recommendedName>
</protein>
<feature type="compositionally biased region" description="Pro residues" evidence="1">
    <location>
        <begin position="235"/>
        <end position="246"/>
    </location>
</feature>
<evidence type="ECO:0008006" key="4">
    <source>
        <dbReference type="Google" id="ProtNLM"/>
    </source>
</evidence>
<feature type="region of interest" description="Disordered" evidence="1">
    <location>
        <begin position="219"/>
        <end position="297"/>
    </location>
</feature>
<keyword evidence="2" id="KW-0614">Plasmid</keyword>
<accession>D3RW95</accession>
<gene>
    <name evidence="2" type="ordered locus">Alvin_3211</name>
</gene>